<reference evidence="4 5" key="1">
    <citation type="journal article" date="2016" name="Nat. Commun.">
        <title>Thousands of microbial genomes shed light on interconnected biogeochemical processes in an aquifer system.</title>
        <authorList>
            <person name="Anantharaman K."/>
            <person name="Brown C.T."/>
            <person name="Hug L.A."/>
            <person name="Sharon I."/>
            <person name="Castelle C.J."/>
            <person name="Probst A.J."/>
            <person name="Thomas B.C."/>
            <person name="Singh A."/>
            <person name="Wilkins M.J."/>
            <person name="Karaoz U."/>
            <person name="Brodie E.L."/>
            <person name="Williams K.H."/>
            <person name="Hubbard S.S."/>
            <person name="Banfield J.F."/>
        </authorList>
    </citation>
    <scope>NUCLEOTIDE SEQUENCE [LARGE SCALE GENOMIC DNA]</scope>
</reference>
<evidence type="ECO:0000259" key="3">
    <source>
        <dbReference type="PROSITE" id="PS50045"/>
    </source>
</evidence>
<accession>A0A1F6GGG9</accession>
<protein>
    <recommendedName>
        <fullName evidence="3">Sigma-54 factor interaction domain-containing protein</fullName>
    </recommendedName>
</protein>
<gene>
    <name evidence="4" type="ORF">A2527_10345</name>
</gene>
<keyword evidence="1" id="KW-0547">Nucleotide-binding</keyword>
<name>A0A1F6GGG9_9PROT</name>
<dbReference type="STRING" id="1817772.A2527_10345"/>
<dbReference type="InterPro" id="IPR002197">
    <property type="entry name" value="HTH_Fis"/>
</dbReference>
<keyword evidence="2" id="KW-0067">ATP-binding</keyword>
<evidence type="ECO:0000313" key="4">
    <source>
        <dbReference type="EMBL" id="OGG97206.1"/>
    </source>
</evidence>
<evidence type="ECO:0000256" key="1">
    <source>
        <dbReference type="ARBA" id="ARBA00022741"/>
    </source>
</evidence>
<dbReference type="PANTHER" id="PTHR32071">
    <property type="entry name" value="TRANSCRIPTIONAL REGULATORY PROTEIN"/>
    <property type="match status" value="1"/>
</dbReference>
<evidence type="ECO:0000256" key="2">
    <source>
        <dbReference type="ARBA" id="ARBA00022840"/>
    </source>
</evidence>
<dbReference type="EMBL" id="MFNE01000003">
    <property type="protein sequence ID" value="OGG97206.1"/>
    <property type="molecule type" value="Genomic_DNA"/>
</dbReference>
<dbReference type="Gene3D" id="1.10.10.60">
    <property type="entry name" value="Homeodomain-like"/>
    <property type="match status" value="1"/>
</dbReference>
<dbReference type="InterPro" id="IPR002078">
    <property type="entry name" value="Sigma_54_int"/>
</dbReference>
<sequence>MPFQPTFASILLLNFGTRCPSLILRDAWADLVLLLPANNSISTSYLDSAAAILLSAEPSLLDQALNKAKGLVNSGYEGEIFFLLHAGAAQSIPFAAFDPDKDEALLDHHLNKAIARHKIREQAHWMKFQLDAAYRLELEPFPVEIAVKLAGRAPLICLLTESGCPLEPWVLAFDQLLNQTGPPGFLDLSKNPEPLLQALEPGRPLPAPFNGRVSVILKGIEKLTTATRSELIKRLENNSIPPGLPKLFVKLPSDLKKIPKKLLSLLGEHQFRIPPLRMQLGNLPSLIEQFGRKISQETQLPRILVRREVYDLFKRYDWPRNQFELYEVLLESAKRANGEVLEVWHFNWHPGLAKAIRPISKANGVWHSNYNLKEARSKIIQEALLQAKGQRPKAAGLLGITRQALNQWEKKQIKLKP</sequence>
<dbReference type="Gene3D" id="1.10.8.60">
    <property type="match status" value="1"/>
</dbReference>
<feature type="domain" description="Sigma-54 factor interaction" evidence="3">
    <location>
        <begin position="192"/>
        <end position="334"/>
    </location>
</feature>
<evidence type="ECO:0000313" key="5">
    <source>
        <dbReference type="Proteomes" id="UP000178449"/>
    </source>
</evidence>
<dbReference type="Pfam" id="PF02954">
    <property type="entry name" value="HTH_8"/>
    <property type="match status" value="1"/>
</dbReference>
<dbReference type="GO" id="GO:0043565">
    <property type="term" value="F:sequence-specific DNA binding"/>
    <property type="evidence" value="ECO:0007669"/>
    <property type="project" value="InterPro"/>
</dbReference>
<dbReference type="AlphaFoldDB" id="A0A1F6GGG9"/>
<dbReference type="GO" id="GO:0006355">
    <property type="term" value="P:regulation of DNA-templated transcription"/>
    <property type="evidence" value="ECO:0007669"/>
    <property type="project" value="InterPro"/>
</dbReference>
<comment type="caution">
    <text evidence="4">The sequence shown here is derived from an EMBL/GenBank/DDBJ whole genome shotgun (WGS) entry which is preliminary data.</text>
</comment>
<organism evidence="4 5">
    <name type="scientific">Candidatus Lambdaproteobacteria bacterium RIFOXYD2_FULL_50_16</name>
    <dbReference type="NCBI Taxonomy" id="1817772"/>
    <lineage>
        <taxon>Bacteria</taxon>
        <taxon>Pseudomonadati</taxon>
        <taxon>Pseudomonadota</taxon>
        <taxon>Candidatus Lambdaproteobacteria</taxon>
    </lineage>
</organism>
<dbReference type="Proteomes" id="UP000178449">
    <property type="component" value="Unassembled WGS sequence"/>
</dbReference>
<dbReference type="GO" id="GO:0005524">
    <property type="term" value="F:ATP binding"/>
    <property type="evidence" value="ECO:0007669"/>
    <property type="project" value="UniProtKB-KW"/>
</dbReference>
<proteinExistence type="predicted"/>
<dbReference type="PROSITE" id="PS50045">
    <property type="entry name" value="SIGMA54_INTERACT_4"/>
    <property type="match status" value="1"/>
</dbReference>